<evidence type="ECO:0000313" key="3">
    <source>
        <dbReference type="Proteomes" id="UP000789342"/>
    </source>
</evidence>
<organism evidence="2 3">
    <name type="scientific">Acaulospora morrowiae</name>
    <dbReference type="NCBI Taxonomy" id="94023"/>
    <lineage>
        <taxon>Eukaryota</taxon>
        <taxon>Fungi</taxon>
        <taxon>Fungi incertae sedis</taxon>
        <taxon>Mucoromycota</taxon>
        <taxon>Glomeromycotina</taxon>
        <taxon>Glomeromycetes</taxon>
        <taxon>Diversisporales</taxon>
        <taxon>Acaulosporaceae</taxon>
        <taxon>Acaulospora</taxon>
    </lineage>
</organism>
<dbReference type="InterPro" id="IPR000210">
    <property type="entry name" value="BTB/POZ_dom"/>
</dbReference>
<gene>
    <name evidence="2" type="ORF">AMORRO_LOCUS580</name>
</gene>
<protein>
    <submittedName>
        <fullName evidence="2">307_t:CDS:1</fullName>
    </submittedName>
</protein>
<evidence type="ECO:0000313" key="2">
    <source>
        <dbReference type="EMBL" id="CAG8445488.1"/>
    </source>
</evidence>
<reference evidence="2" key="1">
    <citation type="submission" date="2021-06" db="EMBL/GenBank/DDBJ databases">
        <authorList>
            <person name="Kallberg Y."/>
            <person name="Tangrot J."/>
            <person name="Rosling A."/>
        </authorList>
    </citation>
    <scope>NUCLEOTIDE SEQUENCE</scope>
    <source>
        <strain evidence="2">CL551</strain>
    </source>
</reference>
<dbReference type="PROSITE" id="PS50097">
    <property type="entry name" value="BTB"/>
    <property type="match status" value="1"/>
</dbReference>
<dbReference type="PANTHER" id="PTHR22744">
    <property type="entry name" value="HELIX LOOP HELIX PROTEIN 21-RELATED"/>
    <property type="match status" value="1"/>
</dbReference>
<dbReference type="Gene3D" id="3.30.710.10">
    <property type="entry name" value="Potassium Channel Kv1.1, Chain A"/>
    <property type="match status" value="1"/>
</dbReference>
<dbReference type="SMART" id="SM00225">
    <property type="entry name" value="BTB"/>
    <property type="match status" value="1"/>
</dbReference>
<proteinExistence type="predicted"/>
<keyword evidence="3" id="KW-1185">Reference proteome</keyword>
<sequence length="274" mass="31660">MSNKSQLHYYEDGDILVVVQDTIFRLHKNILSLSSKVFADMFSCVNQSSTTHSDSDKPIPSVSLTDSSASKFSDLVSFLYPQKFFPVTWSNVSEFLVLADKYEIESVFDASKNFLEEKFQENPSLTFVLADKFRFPELYKESSKLIFDIFPAFQATSLFRELTPATSLALMNRYFSYVTAIGSLKDFEERLIYESDRQGHIRLVRQGFLDNLANVQVHPILPPSEFYRKLYTGSAKNFIEQHLPKEFIIHCGTFESLKHKDKNGDHYLFIEMDI</sequence>
<feature type="domain" description="BTB" evidence="1">
    <location>
        <begin position="13"/>
        <end position="80"/>
    </location>
</feature>
<dbReference type="AlphaFoldDB" id="A0A9N8VBN9"/>
<dbReference type="Pfam" id="PF00651">
    <property type="entry name" value="BTB"/>
    <property type="match status" value="1"/>
</dbReference>
<dbReference type="InterPro" id="IPR011333">
    <property type="entry name" value="SKP1/BTB/POZ_sf"/>
</dbReference>
<accession>A0A9N8VBN9</accession>
<dbReference type="Proteomes" id="UP000789342">
    <property type="component" value="Unassembled WGS sequence"/>
</dbReference>
<dbReference type="PANTHER" id="PTHR22744:SF17">
    <property type="entry name" value="BTB DOMAIN-CONTAINING PROTEIN"/>
    <property type="match status" value="1"/>
</dbReference>
<dbReference type="SUPFAM" id="SSF54695">
    <property type="entry name" value="POZ domain"/>
    <property type="match status" value="1"/>
</dbReference>
<dbReference type="CDD" id="cd18186">
    <property type="entry name" value="BTB_POZ_ZBTB_KLHL-like"/>
    <property type="match status" value="1"/>
</dbReference>
<name>A0A9N8VBN9_9GLOM</name>
<evidence type="ECO:0000259" key="1">
    <source>
        <dbReference type="PROSITE" id="PS50097"/>
    </source>
</evidence>
<dbReference type="EMBL" id="CAJVPV010000170">
    <property type="protein sequence ID" value="CAG8445488.1"/>
    <property type="molecule type" value="Genomic_DNA"/>
</dbReference>
<dbReference type="OrthoDB" id="2410113at2759"/>
<comment type="caution">
    <text evidence="2">The sequence shown here is derived from an EMBL/GenBank/DDBJ whole genome shotgun (WGS) entry which is preliminary data.</text>
</comment>